<evidence type="ECO:0000313" key="3">
    <source>
        <dbReference type="Proteomes" id="UP001281761"/>
    </source>
</evidence>
<keyword evidence="3" id="KW-1185">Reference proteome</keyword>
<protein>
    <submittedName>
        <fullName evidence="2">Uncharacterized protein</fullName>
    </submittedName>
</protein>
<reference evidence="2 3" key="1">
    <citation type="journal article" date="2022" name="bioRxiv">
        <title>Genomics of Preaxostyla Flagellates Illuminates Evolutionary Transitions and the Path Towards Mitochondrial Loss.</title>
        <authorList>
            <person name="Novak L.V.F."/>
            <person name="Treitli S.C."/>
            <person name="Pyrih J."/>
            <person name="Halakuc P."/>
            <person name="Pipaliya S.V."/>
            <person name="Vacek V."/>
            <person name="Brzon O."/>
            <person name="Soukal P."/>
            <person name="Eme L."/>
            <person name="Dacks J.B."/>
            <person name="Karnkowska A."/>
            <person name="Elias M."/>
            <person name="Hampl V."/>
        </authorList>
    </citation>
    <scope>NUCLEOTIDE SEQUENCE [LARGE SCALE GENOMIC DNA]</scope>
    <source>
        <strain evidence="2">NAU3</strain>
        <tissue evidence="2">Gut</tissue>
    </source>
</reference>
<evidence type="ECO:0000313" key="2">
    <source>
        <dbReference type="EMBL" id="KAK2957984.1"/>
    </source>
</evidence>
<organism evidence="2 3">
    <name type="scientific">Blattamonas nauphoetae</name>
    <dbReference type="NCBI Taxonomy" id="2049346"/>
    <lineage>
        <taxon>Eukaryota</taxon>
        <taxon>Metamonada</taxon>
        <taxon>Preaxostyla</taxon>
        <taxon>Oxymonadida</taxon>
        <taxon>Blattamonas</taxon>
    </lineage>
</organism>
<feature type="region of interest" description="Disordered" evidence="1">
    <location>
        <begin position="543"/>
        <end position="607"/>
    </location>
</feature>
<sequence>MKSLSDFFATSPLFIPPIVRMQSSPTELMIEFRKPHEPSLSDLQSAPENFRQFVSTQIDTHLSTIPTIPFVNVTRPCDEMIFISRQGRIRFIPVFEFSDQPHPSKEHPSSTIWTAHLYSNLQSFYNEWNTLLTTDKTAFGQLLLNFKMAISPVYSSLNSLCRERSSTLDVFHAETDVILRDFGLILLATTKIEMDDVMSIIQDHLFDLLTLFFLNDMAHPSRVMKTRIEEASQLAQTTFTVIQAKGQKFPIPVVQRVSSRFASTSKNKLVQKLPEVLVKPTHFLYLNTLFLKATSDKLKTKFVELRGQPLKTVFSSINTTLYGMDVDNPDQSQQNVLISLNYLLSFVVMLLEMGYSENDLTFIRDMRGSCEVLVYQMGFDFLFGDPSSKNRLRNLEIMKRMYCRFVNESLPSMNQSDLSQKILSCSFQGFDAKMARMLLRACVLRSSFIVAWSYSNRATDDVDKKLISKQTGKRFILGGEIVDEEKRKTRDDDFTPNDVSCYVGVGNATNDTLSSAPLLHAIPTHTIGEMHRINTYHLPSRMTASGEPIRTTSPEPFMDDPSLSRLSPTRSDFRSPRPHQHTPHPQNDLERGQHAADGQTNSEEPSDDPITLLYPLLLMNVGVLLVESVSLDAGHAKLALEGLKLFCTHTFGGRAMIEIGVVRSAQFAMEASNAVLRKYLIQSNHQPTQQQKEVRNERVLSAVDEIGAALEIVESLMRSARLSAFLTVSSVHDAIVKQTIEDVKRGLTSLLDLWTEEELKDKAKKVLKRTQKVLAGLFEN</sequence>
<dbReference type="EMBL" id="JARBJD010000042">
    <property type="protein sequence ID" value="KAK2957984.1"/>
    <property type="molecule type" value="Genomic_DNA"/>
</dbReference>
<gene>
    <name evidence="2" type="ORF">BLNAU_7160</name>
</gene>
<proteinExistence type="predicted"/>
<evidence type="ECO:0000256" key="1">
    <source>
        <dbReference type="SAM" id="MobiDB-lite"/>
    </source>
</evidence>
<dbReference type="Proteomes" id="UP001281761">
    <property type="component" value="Unassembled WGS sequence"/>
</dbReference>
<accession>A0ABQ9Y2U8</accession>
<comment type="caution">
    <text evidence="2">The sequence shown here is derived from an EMBL/GenBank/DDBJ whole genome shotgun (WGS) entry which is preliminary data.</text>
</comment>
<name>A0ABQ9Y2U8_9EUKA</name>